<dbReference type="EMBL" id="DSEC01000483">
    <property type="protein sequence ID" value="HER44150.1"/>
    <property type="molecule type" value="Genomic_DNA"/>
</dbReference>
<gene>
    <name evidence="1" type="ORF">ENO08_06795</name>
</gene>
<protein>
    <submittedName>
        <fullName evidence="1">Uncharacterized protein</fullName>
    </submittedName>
</protein>
<accession>A0A7V2F3P8</accession>
<dbReference type="Proteomes" id="UP000886069">
    <property type="component" value="Unassembled WGS sequence"/>
</dbReference>
<comment type="caution">
    <text evidence="1">The sequence shown here is derived from an EMBL/GenBank/DDBJ whole genome shotgun (WGS) entry which is preliminary data.</text>
</comment>
<evidence type="ECO:0000313" key="1">
    <source>
        <dbReference type="EMBL" id="HER44150.1"/>
    </source>
</evidence>
<dbReference type="SUPFAM" id="SSF56935">
    <property type="entry name" value="Porins"/>
    <property type="match status" value="1"/>
</dbReference>
<dbReference type="AlphaFoldDB" id="A0A7V2F3P8"/>
<sequence>MIAVAAATAAVTLIPADAGAIPAFARKYRMSCTTCHAPVPRLKDYGNDFAANAFRLEDKEPKRFYPDTGDDLLTLQRELPIAVRFDAYFLYDHEKESDRTDFQTPFGLKLLSGGSLSNNIGYYFYFYMSEKGEIAGIEDAYIHFNNLFGVDFDMIAGQFQVCDPLFKRELRLTYADYDIYKVRVGNTVTNLTYDRGLTFALGTDAGFDAVFEVVNGNGKGEEIEGYLDEDNWKNFFLRLSQSIGPLRIGGFGYLCNTRVSTSGGMAENAHWYAGVDGTFDWTDKLQLNAQYLWREDENPWLQTVGANRVETEGGFAELILAPQGANGRHWIVLLYNYIDSQQKELELNSGTLSYSWLLRRNLRLTAEGTYNDTRETFRFTGGFVSAF</sequence>
<reference evidence="1" key="1">
    <citation type="journal article" date="2020" name="mSystems">
        <title>Genome- and Community-Level Interaction Insights into Carbon Utilization and Element Cycling Functions of Hydrothermarchaeota in Hydrothermal Sediment.</title>
        <authorList>
            <person name="Zhou Z."/>
            <person name="Liu Y."/>
            <person name="Xu W."/>
            <person name="Pan J."/>
            <person name="Luo Z.H."/>
            <person name="Li M."/>
        </authorList>
    </citation>
    <scope>NUCLEOTIDE SEQUENCE [LARGE SCALE GENOMIC DNA]</scope>
    <source>
        <strain evidence="1">SpSt-1233</strain>
    </source>
</reference>
<name>A0A7V2F3P8_UNCEI</name>
<organism evidence="1">
    <name type="scientific">Eiseniibacteriota bacterium</name>
    <dbReference type="NCBI Taxonomy" id="2212470"/>
    <lineage>
        <taxon>Bacteria</taxon>
        <taxon>Candidatus Eiseniibacteriota</taxon>
    </lineage>
</organism>
<proteinExistence type="predicted"/>